<keyword evidence="2" id="KW-0808">Transferase</keyword>
<name>A0A1X7ARG9_9GAMM</name>
<dbReference type="PANTHER" id="PTHR43617:SF22">
    <property type="entry name" value="L-AMINO ACID N-ACETYLTRANSFERASE AAAT"/>
    <property type="match status" value="1"/>
</dbReference>
<dbReference type="InterPro" id="IPR016181">
    <property type="entry name" value="Acyl_CoA_acyltransferase"/>
</dbReference>
<dbReference type="OrthoDB" id="1821130at2"/>
<dbReference type="Pfam" id="PF00583">
    <property type="entry name" value="Acetyltransf_1"/>
    <property type="match status" value="1"/>
</dbReference>
<dbReference type="AlphaFoldDB" id="A0A1X7ARG9"/>
<accession>A0A1X7ARG9</accession>
<dbReference type="PROSITE" id="PS51186">
    <property type="entry name" value="GNAT"/>
    <property type="match status" value="1"/>
</dbReference>
<evidence type="ECO:0000313" key="3">
    <source>
        <dbReference type="Proteomes" id="UP000196573"/>
    </source>
</evidence>
<dbReference type="Gene3D" id="3.40.630.30">
    <property type="match status" value="1"/>
</dbReference>
<keyword evidence="3" id="KW-1185">Reference proteome</keyword>
<protein>
    <submittedName>
        <fullName evidence="2">Acetyltransferase (GNAT) family protein</fullName>
    </submittedName>
</protein>
<evidence type="ECO:0000259" key="1">
    <source>
        <dbReference type="PROSITE" id="PS51186"/>
    </source>
</evidence>
<dbReference type="GO" id="GO:0016747">
    <property type="term" value="F:acyltransferase activity, transferring groups other than amino-acyl groups"/>
    <property type="evidence" value="ECO:0007669"/>
    <property type="project" value="InterPro"/>
</dbReference>
<dbReference type="InterPro" id="IPR000182">
    <property type="entry name" value="GNAT_dom"/>
</dbReference>
<proteinExistence type="predicted"/>
<reference evidence="2 3" key="1">
    <citation type="submission" date="2017-03" db="EMBL/GenBank/DDBJ databases">
        <authorList>
            <person name="Afonso C.L."/>
            <person name="Miller P.J."/>
            <person name="Scott M.A."/>
            <person name="Spackman E."/>
            <person name="Goraichik I."/>
            <person name="Dimitrov K.M."/>
            <person name="Suarez D.L."/>
            <person name="Swayne D.E."/>
        </authorList>
    </citation>
    <scope>NUCLEOTIDE SEQUENCE [LARGE SCALE GENOMIC DNA]</scope>
    <source>
        <strain evidence="2">SB41UT1</strain>
    </source>
</reference>
<evidence type="ECO:0000313" key="2">
    <source>
        <dbReference type="EMBL" id="SMA50743.1"/>
    </source>
</evidence>
<dbReference type="InterPro" id="IPR050276">
    <property type="entry name" value="MshD_Acetyltransferase"/>
</dbReference>
<feature type="domain" description="N-acetyltransferase" evidence="1">
    <location>
        <begin position="15"/>
        <end position="173"/>
    </location>
</feature>
<dbReference type="RefSeq" id="WP_087113183.1">
    <property type="nucleotide sequence ID" value="NZ_CBCSCN010000018.1"/>
</dbReference>
<dbReference type="Proteomes" id="UP000196573">
    <property type="component" value="Unassembled WGS sequence"/>
</dbReference>
<dbReference type="CDD" id="cd04301">
    <property type="entry name" value="NAT_SF"/>
    <property type="match status" value="1"/>
</dbReference>
<gene>
    <name evidence="2" type="ORF">EHSB41UT_04560</name>
</gene>
<dbReference type="PANTHER" id="PTHR43617">
    <property type="entry name" value="L-AMINO ACID N-ACETYLTRANSFERASE"/>
    <property type="match status" value="1"/>
</dbReference>
<dbReference type="EMBL" id="FWPT01000016">
    <property type="protein sequence ID" value="SMA50743.1"/>
    <property type="molecule type" value="Genomic_DNA"/>
</dbReference>
<sequence length="179" mass="20351">MTIPRQWSAGDLQLIPMDKNSAPLMKALFETNKSVAACDPSFGEHDIAVYQGVIEEMNQKDHFLRTILDADNKPVGFFHMNFHQARERVCWISMMSVNAEYQGQGLGARVYRAIEDQVKESGEADRIWLQVFVGNEAAVMFWVKQGFLTIVKSGQEDENGQKYNYLILEKSLNKSQDAV</sequence>
<organism evidence="2 3">
    <name type="scientific">Parendozoicomonas haliclonae</name>
    <dbReference type="NCBI Taxonomy" id="1960125"/>
    <lineage>
        <taxon>Bacteria</taxon>
        <taxon>Pseudomonadati</taxon>
        <taxon>Pseudomonadota</taxon>
        <taxon>Gammaproteobacteria</taxon>
        <taxon>Oceanospirillales</taxon>
        <taxon>Endozoicomonadaceae</taxon>
        <taxon>Parendozoicomonas</taxon>
    </lineage>
</organism>
<dbReference type="SUPFAM" id="SSF55729">
    <property type="entry name" value="Acyl-CoA N-acyltransferases (Nat)"/>
    <property type="match status" value="1"/>
</dbReference>